<evidence type="ECO:0000313" key="2">
    <source>
        <dbReference type="Proteomes" id="UP000006868"/>
    </source>
</evidence>
<protein>
    <submittedName>
        <fullName evidence="1">Uncharacterized protein</fullName>
    </submittedName>
</protein>
<dbReference type="RefSeq" id="WP_013386060.1">
    <property type="nucleotide sequence ID" value="NC_014628.2"/>
</dbReference>
<proteinExistence type="predicted"/>
<dbReference type="PATRIC" id="fig|886882.15.peg.5689"/>
<dbReference type="HOGENOM" id="CLU_1584884_0_0_9"/>
<accession>E3EJP8</accession>
<organism evidence="1 2">
    <name type="scientific">Paenibacillus polymyxa (strain SC2)</name>
    <name type="common">Bacillus polymyxa</name>
    <dbReference type="NCBI Taxonomy" id="886882"/>
    <lineage>
        <taxon>Bacteria</taxon>
        <taxon>Bacillati</taxon>
        <taxon>Bacillota</taxon>
        <taxon>Bacilli</taxon>
        <taxon>Bacillales</taxon>
        <taxon>Paenibacillaceae</taxon>
        <taxon>Paenibacillus</taxon>
    </lineage>
</organism>
<geneLocation type="plasmid" evidence="1 2">
    <name>pSC2</name>
</geneLocation>
<evidence type="ECO:0000313" key="1">
    <source>
        <dbReference type="EMBL" id="ADO59646.1"/>
    </source>
</evidence>
<dbReference type="Proteomes" id="UP000006868">
    <property type="component" value="Plasmid pSC2"/>
</dbReference>
<keyword evidence="1" id="KW-0614">Plasmid</keyword>
<dbReference type="KEGG" id="ppm:PPSC2_26915"/>
<sequence length="168" mass="19735">MMTVKRYMSRITVSEIYDQFLIGGYQDLKIPAFVEDELEQHLIEAVAYNVPMMPVVVIRQNDTDLKVITMHHIVYGKERIEQILYLIHKYENKDAKIKGDVPNLMKDFQEHFWHYEMVVHYIEPGLSDAELEQFLNLYQSHHLCADCFASVVKDLSVRQRVCPSCQAL</sequence>
<dbReference type="AlphaFoldDB" id="E3EJP8"/>
<reference evidence="1 2" key="1">
    <citation type="journal article" date="2011" name="J. Bacteriol.">
        <title>Complete genome sequence of Paenibacillus polymyxa SC2, a strain of plant growth-promoting Rhizobacterium with broad-spectrum antimicrobial activity.</title>
        <authorList>
            <person name="Ma M."/>
            <person name="Wang C."/>
            <person name="Ding Y."/>
            <person name="Li L."/>
            <person name="Shen D."/>
            <person name="Jiang X."/>
            <person name="Guan D."/>
            <person name="Cao F."/>
            <person name="Chen H."/>
            <person name="Feng R."/>
            <person name="Wang X."/>
            <person name="Ge Y."/>
            <person name="Yao L."/>
            <person name="Bing X."/>
            <person name="Yang X."/>
            <person name="Li J."/>
            <person name="Du B."/>
        </authorList>
    </citation>
    <scope>NUCLEOTIDE SEQUENCE [LARGE SCALE GENOMIC DNA]</scope>
    <source>
        <strain evidence="1 2">SC2</strain>
        <plasmid evidence="2">pSC2</plasmid>
    </source>
</reference>
<dbReference type="EMBL" id="CP002214">
    <property type="protein sequence ID" value="ADO59646.1"/>
    <property type="molecule type" value="Genomic_DNA"/>
</dbReference>
<name>E3EJP8_PAEPS</name>
<gene>
    <name evidence="1" type="ORF">PPSC2_26915</name>
</gene>